<organism evidence="2 3">
    <name type="scientific">Dactylellina haptotyla (strain CBS 200.50)</name>
    <name type="common">Nematode-trapping fungus</name>
    <name type="synonym">Monacrosporium haptotylum</name>
    <dbReference type="NCBI Taxonomy" id="1284197"/>
    <lineage>
        <taxon>Eukaryota</taxon>
        <taxon>Fungi</taxon>
        <taxon>Dikarya</taxon>
        <taxon>Ascomycota</taxon>
        <taxon>Pezizomycotina</taxon>
        <taxon>Orbiliomycetes</taxon>
        <taxon>Orbiliales</taxon>
        <taxon>Orbiliaceae</taxon>
        <taxon>Dactylellina</taxon>
    </lineage>
</organism>
<accession>S7ZWR7</accession>
<dbReference type="OrthoDB" id="5428040at2759"/>
<dbReference type="OMA" id="NIWHRID"/>
<keyword evidence="1" id="KW-1133">Transmembrane helix</keyword>
<name>S7ZWR7_DACHA</name>
<evidence type="ECO:0000313" key="2">
    <source>
        <dbReference type="EMBL" id="EPS35200.1"/>
    </source>
</evidence>
<sequence length="725" mass="80440">MAEKRLEQGDRPFNPAPASISEPFFKRIKLTSVILLGLSFLVLIASIGFLSFLWYSNIENRTWQRIMVNEWATRAISLTSTAIRWAIATQAAVGLAMLASVALEEFEVPLGSVAEVSLIRINGSSVISTLQNVVWPMLRLRASRVARTVFLMLMLLATSTLIQFSSTVLLSDLRLDEIPGVQTHANLSIDWKFNDDLNYAYTPVSSNTVWGGKMPAFWPAFGEFSGSPFQHDGVVDTGRIVRAFLPYIKTEARQSLRNYTGKAVLLDSRVTCQKPIMDDLVMYTLDPDGEWDPIYQPVLSGTIFPSVLDTPRFNASTEPSRFDCPFSILNPGSFAICELRNGVVAFPQNQKQSYSGTLVSEFRQYPPASSEQDASGAGYLVISVNNTKIPLSNGEWAVFDVITPGYKGGKYTMTQNVTASICFSSLDIATRKVNLFSSSNRTEPSVSWNETSSNFDWSKVYQQLLPGFKNPLSLEERGLLQIEAPDPADSWVYEESLQSGYDGPISNQWIGGIYKRTFPYVTDAVHLWYPHGRDRYGNYSAILDPNWYGWSNEYQEWPEAGASSWIIDLFEALIYSQNDGQNSTLAEALQMILFSLAGSAYYDQLPQYDKWTEADTVAFVPALHPGGPHGTTRTDIPVGFTIVMVVIGLHFVTFLITIWLFGVRTAFSRLGDTWMAIASVSDALTSDMLDGGKMVHSAVEGDSEKTGKTVVGLVAIDGQIHLKTE</sequence>
<keyword evidence="1" id="KW-0472">Membrane</keyword>
<dbReference type="EMBL" id="AQGS01001233">
    <property type="protein sequence ID" value="EPS35200.1"/>
    <property type="molecule type" value="Genomic_DNA"/>
</dbReference>
<feature type="transmembrane region" description="Helical" evidence="1">
    <location>
        <begin position="638"/>
        <end position="661"/>
    </location>
</feature>
<proteinExistence type="predicted"/>
<keyword evidence="1" id="KW-0812">Transmembrane</keyword>
<dbReference type="HOGENOM" id="CLU_015639_1_1_1"/>
<reference evidence="3" key="2">
    <citation type="submission" date="2013-04" db="EMBL/GenBank/DDBJ databases">
        <title>Genomic mechanisms accounting for the adaptation to parasitism in nematode-trapping fungi.</title>
        <authorList>
            <person name="Ahren D.G."/>
        </authorList>
    </citation>
    <scope>NUCLEOTIDE SEQUENCE [LARGE SCALE GENOMIC DNA]</scope>
    <source>
        <strain evidence="3">CBS 200.50</strain>
    </source>
</reference>
<keyword evidence="3" id="KW-1185">Reference proteome</keyword>
<dbReference type="AlphaFoldDB" id="S7ZWR7"/>
<evidence type="ECO:0000256" key="1">
    <source>
        <dbReference type="SAM" id="Phobius"/>
    </source>
</evidence>
<feature type="transmembrane region" description="Helical" evidence="1">
    <location>
        <begin position="33"/>
        <end position="55"/>
    </location>
</feature>
<comment type="caution">
    <text evidence="2">The sequence shown here is derived from an EMBL/GenBank/DDBJ whole genome shotgun (WGS) entry which is preliminary data.</text>
</comment>
<feature type="transmembrane region" description="Helical" evidence="1">
    <location>
        <begin position="150"/>
        <end position="170"/>
    </location>
</feature>
<gene>
    <name evidence="2" type="ORF">H072_11477</name>
</gene>
<dbReference type="eggNOG" id="ENOG502S4EJ">
    <property type="taxonomic scope" value="Eukaryota"/>
</dbReference>
<protein>
    <submittedName>
        <fullName evidence="2">Uncharacterized protein</fullName>
    </submittedName>
</protein>
<dbReference type="Proteomes" id="UP000015100">
    <property type="component" value="Unassembled WGS sequence"/>
</dbReference>
<reference evidence="2 3" key="1">
    <citation type="journal article" date="2013" name="PLoS Genet.">
        <title>Genomic mechanisms accounting for the adaptation to parasitism in nematode-trapping fungi.</title>
        <authorList>
            <person name="Meerupati T."/>
            <person name="Andersson K.M."/>
            <person name="Friman E."/>
            <person name="Kumar D."/>
            <person name="Tunlid A."/>
            <person name="Ahren D."/>
        </authorList>
    </citation>
    <scope>NUCLEOTIDE SEQUENCE [LARGE SCALE GENOMIC DNA]</scope>
    <source>
        <strain evidence="2 3">CBS 200.50</strain>
    </source>
</reference>
<evidence type="ECO:0000313" key="3">
    <source>
        <dbReference type="Proteomes" id="UP000015100"/>
    </source>
</evidence>